<evidence type="ECO:0000256" key="3">
    <source>
        <dbReference type="ARBA" id="ARBA00022989"/>
    </source>
</evidence>
<proteinExistence type="inferred from homology"/>
<gene>
    <name evidence="6" type="ORF">NS334_03535</name>
</gene>
<dbReference type="HAMAP" id="MF_01361">
    <property type="entry name" value="UPF0391"/>
    <property type="match status" value="1"/>
</dbReference>
<protein>
    <recommendedName>
        <fullName evidence="5">UPF0391 membrane protein NS334_03535</fullName>
    </recommendedName>
</protein>
<dbReference type="Proteomes" id="UP000074310">
    <property type="component" value="Unassembled WGS sequence"/>
</dbReference>
<dbReference type="EMBL" id="LDTB01000008">
    <property type="protein sequence ID" value="KTT75332.1"/>
    <property type="molecule type" value="Genomic_DNA"/>
</dbReference>
<reference evidence="6 7" key="1">
    <citation type="journal article" date="2016" name="Front. Microbiol.">
        <title>Genomic Resource of Rice Seed Associated Bacteria.</title>
        <authorList>
            <person name="Midha S."/>
            <person name="Bansal K."/>
            <person name="Sharma S."/>
            <person name="Kumar N."/>
            <person name="Patil P.P."/>
            <person name="Chaudhry V."/>
            <person name="Patil P.B."/>
        </authorList>
    </citation>
    <scope>NUCLEOTIDE SEQUENCE [LARGE SCALE GENOMIC DNA]</scope>
    <source>
        <strain evidence="6 7">NS334</strain>
    </source>
</reference>
<dbReference type="PATRIC" id="fig|869719.3.peg.3423"/>
<keyword evidence="7" id="KW-1185">Reference proteome</keyword>
<sequence length="61" mass="6191">MLKLAVIFLVAGLLLGALGFGGIGGAFVGIAKILFFIALALFLIFLVLGLVAGKTVKDAVD</sequence>
<comment type="subcellular location">
    <subcellularLocation>
        <location evidence="5">Cell membrane</location>
        <topology evidence="5">Single-pass membrane protein</topology>
    </subcellularLocation>
</comment>
<feature type="transmembrane region" description="Helical" evidence="5">
    <location>
        <begin position="29"/>
        <end position="52"/>
    </location>
</feature>
<dbReference type="RefSeq" id="WP_058754580.1">
    <property type="nucleotide sequence ID" value="NZ_LDTB01000008.1"/>
</dbReference>
<dbReference type="InterPro" id="IPR009760">
    <property type="entry name" value="DUF1328"/>
</dbReference>
<dbReference type="PIRSF" id="PIRSF036466">
    <property type="entry name" value="UCP036466"/>
    <property type="match status" value="1"/>
</dbReference>
<comment type="caution">
    <text evidence="6">The sequence shown here is derived from an EMBL/GenBank/DDBJ whole genome shotgun (WGS) entry which is preliminary data.</text>
</comment>
<evidence type="ECO:0000313" key="6">
    <source>
        <dbReference type="EMBL" id="KTT75332.1"/>
    </source>
</evidence>
<evidence type="ECO:0000256" key="4">
    <source>
        <dbReference type="ARBA" id="ARBA00023136"/>
    </source>
</evidence>
<dbReference type="Pfam" id="PF07043">
    <property type="entry name" value="DUF1328"/>
    <property type="match status" value="1"/>
</dbReference>
<evidence type="ECO:0000256" key="5">
    <source>
        <dbReference type="HAMAP-Rule" id="MF_01361"/>
    </source>
</evidence>
<name>A0A147I858_9SPHN</name>
<evidence type="ECO:0000313" key="7">
    <source>
        <dbReference type="Proteomes" id="UP000074310"/>
    </source>
</evidence>
<evidence type="ECO:0000256" key="2">
    <source>
        <dbReference type="ARBA" id="ARBA00022692"/>
    </source>
</evidence>
<keyword evidence="4 5" id="KW-0472">Membrane</keyword>
<keyword evidence="3 5" id="KW-1133">Transmembrane helix</keyword>
<evidence type="ECO:0000256" key="1">
    <source>
        <dbReference type="ARBA" id="ARBA00022475"/>
    </source>
</evidence>
<comment type="similarity">
    <text evidence="5">Belongs to the UPF0391 family.</text>
</comment>
<organism evidence="6 7">
    <name type="scientific">Sphingomonas endophytica</name>
    <dbReference type="NCBI Taxonomy" id="869719"/>
    <lineage>
        <taxon>Bacteria</taxon>
        <taxon>Pseudomonadati</taxon>
        <taxon>Pseudomonadota</taxon>
        <taxon>Alphaproteobacteria</taxon>
        <taxon>Sphingomonadales</taxon>
        <taxon>Sphingomonadaceae</taxon>
        <taxon>Sphingomonas</taxon>
    </lineage>
</organism>
<accession>A0A147I858</accession>
<dbReference type="GO" id="GO:0005886">
    <property type="term" value="C:plasma membrane"/>
    <property type="evidence" value="ECO:0007669"/>
    <property type="project" value="UniProtKB-SubCell"/>
</dbReference>
<keyword evidence="1 5" id="KW-1003">Cell membrane</keyword>
<dbReference type="AlphaFoldDB" id="A0A147I858"/>
<keyword evidence="2 5" id="KW-0812">Transmembrane</keyword>